<evidence type="ECO:0000259" key="2">
    <source>
        <dbReference type="Pfam" id="PF01464"/>
    </source>
</evidence>
<dbReference type="GO" id="GO:0008933">
    <property type="term" value="F:peptidoglycan lytic transglycosylase activity"/>
    <property type="evidence" value="ECO:0007669"/>
    <property type="project" value="InterPro"/>
</dbReference>
<sequence>MSYKETKEREEKQGMAKKLISVWLSLTIVLFSSISIYAEEYVQGDFFNKKVVINGSEIVNYNLQYPFFLYKDTTYIPLSPDMGNICGFEAEMDWESRTLKLLKTEGTQKIISKNWAKNNGYDMKLEVISGVKVLAYQELSDKDEAEAQAEDSTGVIEAPEMLVEEVNLNGMPVLAIGKYLFIPVKAMSESKAFNWDLYYDAYYGLCISTIEGKTAKSFWSEPESRYNKGLVNYILHYNGSLSPSYAQDLVFMFKRAANLYKVDEKLLLAIAHKESTFNAAAVSQSGAIGLMQIMPATAANFGLTPQQLRDPRSNINVGASMIGTGITNYNGDRAKALSAYNQGSSRVSRGNYSTAYATRIMSAYSGVQNFLSVNGYN</sequence>
<dbReference type="InterPro" id="IPR008258">
    <property type="entry name" value="Transglycosylase_SLT_dom_1"/>
</dbReference>
<evidence type="ECO:0000313" key="4">
    <source>
        <dbReference type="Proteomes" id="UP000287601"/>
    </source>
</evidence>
<organism evidence="3 4">
    <name type="scientific">Aminipila luticellarii</name>
    <dbReference type="NCBI Taxonomy" id="2507160"/>
    <lineage>
        <taxon>Bacteria</taxon>
        <taxon>Bacillati</taxon>
        <taxon>Bacillota</taxon>
        <taxon>Clostridia</taxon>
        <taxon>Peptostreptococcales</taxon>
        <taxon>Anaerovoracaceae</taxon>
        <taxon>Aminipila</taxon>
    </lineage>
</organism>
<evidence type="ECO:0000256" key="1">
    <source>
        <dbReference type="ARBA" id="ARBA00007734"/>
    </source>
</evidence>
<dbReference type="PANTHER" id="PTHR37423:SF2">
    <property type="entry name" value="MEMBRANE-BOUND LYTIC MUREIN TRANSGLYCOSYLASE C"/>
    <property type="match status" value="1"/>
</dbReference>
<evidence type="ECO:0000313" key="3">
    <source>
        <dbReference type="EMBL" id="QAT43879.1"/>
    </source>
</evidence>
<dbReference type="SUPFAM" id="SSF53955">
    <property type="entry name" value="Lysozyme-like"/>
    <property type="match status" value="1"/>
</dbReference>
<reference evidence="3 4" key="1">
    <citation type="submission" date="2019-01" db="EMBL/GenBank/DDBJ databases">
        <title>Draft genomes of a novel of Aminipila strains.</title>
        <authorList>
            <person name="Ma S."/>
        </authorList>
    </citation>
    <scope>NUCLEOTIDE SEQUENCE [LARGE SCALE GENOMIC DNA]</scope>
    <source>
        <strain evidence="4">JN-39</strain>
    </source>
</reference>
<dbReference type="PANTHER" id="PTHR37423">
    <property type="entry name" value="SOLUBLE LYTIC MUREIN TRANSGLYCOSYLASE-RELATED"/>
    <property type="match status" value="1"/>
</dbReference>
<dbReference type="OrthoDB" id="9815002at2"/>
<name>A0A410PY59_9FIRM</name>
<dbReference type="InterPro" id="IPR000189">
    <property type="entry name" value="Transglyc_AS"/>
</dbReference>
<dbReference type="Gene3D" id="1.10.530.10">
    <property type="match status" value="1"/>
</dbReference>
<dbReference type="Proteomes" id="UP000287601">
    <property type="component" value="Chromosome"/>
</dbReference>
<accession>A0A410PY59</accession>
<keyword evidence="4" id="KW-1185">Reference proteome</keyword>
<dbReference type="KEGG" id="amij:EQM06_11950"/>
<gene>
    <name evidence="3" type="ORF">EQM06_11950</name>
</gene>
<dbReference type="InterPro" id="IPR023346">
    <property type="entry name" value="Lysozyme-like_dom_sf"/>
</dbReference>
<dbReference type="CDD" id="cd00254">
    <property type="entry name" value="LT-like"/>
    <property type="match status" value="1"/>
</dbReference>
<protein>
    <submittedName>
        <fullName evidence="3">Lytic transglycosylase domain-containing protein</fullName>
    </submittedName>
</protein>
<feature type="domain" description="Transglycosylase SLT" evidence="2">
    <location>
        <begin position="252"/>
        <end position="350"/>
    </location>
</feature>
<dbReference type="GO" id="GO:0000270">
    <property type="term" value="P:peptidoglycan metabolic process"/>
    <property type="evidence" value="ECO:0007669"/>
    <property type="project" value="InterPro"/>
</dbReference>
<comment type="similarity">
    <text evidence="1">Belongs to the transglycosylase Slt family.</text>
</comment>
<dbReference type="AlphaFoldDB" id="A0A410PY59"/>
<dbReference type="EMBL" id="CP035281">
    <property type="protein sequence ID" value="QAT43879.1"/>
    <property type="molecule type" value="Genomic_DNA"/>
</dbReference>
<proteinExistence type="inferred from homology"/>
<dbReference type="PROSITE" id="PS00922">
    <property type="entry name" value="TRANSGLYCOSYLASE"/>
    <property type="match status" value="1"/>
</dbReference>
<dbReference type="Pfam" id="PF01464">
    <property type="entry name" value="SLT"/>
    <property type="match status" value="1"/>
</dbReference>
<dbReference type="GO" id="GO:0016020">
    <property type="term" value="C:membrane"/>
    <property type="evidence" value="ECO:0007669"/>
    <property type="project" value="InterPro"/>
</dbReference>